<accession>A0A975IT68</accession>
<protein>
    <submittedName>
        <fullName evidence="1">DUF2188 domain-containing protein</fullName>
    </submittedName>
</protein>
<dbReference type="Proteomes" id="UP000676409">
    <property type="component" value="Chromosome"/>
</dbReference>
<evidence type="ECO:0000313" key="1">
    <source>
        <dbReference type="EMBL" id="QUD86415.1"/>
    </source>
</evidence>
<dbReference type="KEGG" id="caul:KCG34_15085"/>
<proteinExistence type="predicted"/>
<dbReference type="EMBL" id="CP073078">
    <property type="protein sequence ID" value="QUD86415.1"/>
    <property type="molecule type" value="Genomic_DNA"/>
</dbReference>
<reference evidence="1" key="1">
    <citation type="submission" date="2021-04" db="EMBL/GenBank/DDBJ databases">
        <title>The complete genome sequence of Caulobacter sp. S6.</title>
        <authorList>
            <person name="Tang Y."/>
            <person name="Ouyang W."/>
            <person name="Liu Q."/>
            <person name="Huang B."/>
            <person name="Guo Z."/>
            <person name="Lei P."/>
        </authorList>
    </citation>
    <scope>NUCLEOTIDE SEQUENCE</scope>
    <source>
        <strain evidence="1">S6</strain>
    </source>
</reference>
<name>A0A975IT68_9CAUL</name>
<gene>
    <name evidence="1" type="ORF">KCG34_15085</name>
</gene>
<organism evidence="1 2">
    <name type="scientific">Phenylobacterium montanum</name>
    <dbReference type="NCBI Taxonomy" id="2823693"/>
    <lineage>
        <taxon>Bacteria</taxon>
        <taxon>Pseudomonadati</taxon>
        <taxon>Pseudomonadota</taxon>
        <taxon>Alphaproteobacteria</taxon>
        <taxon>Caulobacterales</taxon>
        <taxon>Caulobacteraceae</taxon>
        <taxon>Phenylobacterium</taxon>
    </lineage>
</organism>
<dbReference type="RefSeq" id="WP_211936467.1">
    <property type="nucleotide sequence ID" value="NZ_CP073078.1"/>
</dbReference>
<sequence length="79" mass="8399">MVQVITVAPITGGWTVQHDIAGNAMLFKSGAKAEAAARELGGNLAQKGEPAEIHIYLRDGSLAGRFLCPPQFRTMAEAF</sequence>
<keyword evidence="2" id="KW-1185">Reference proteome</keyword>
<evidence type="ECO:0000313" key="2">
    <source>
        <dbReference type="Proteomes" id="UP000676409"/>
    </source>
</evidence>
<dbReference type="AlphaFoldDB" id="A0A975IT68"/>